<keyword evidence="4" id="KW-0547">Nucleotide-binding</keyword>
<sequence length="602" mass="63443">MLFGQELFHLPQQTESGGTHLEYAEDYMTTKDRLNGKALSALTRHGGPWIGLAIAAPLVAGALLVWQTWLLADILGQTIQQGQPLAAVTPAIGLVLALLIARAILGALGERAGVSAAEAIKLQLRQALFAQLLARPPRAPDQPASGAAASAIIDQTEALDGYFARYIPAMIQATLLPLAFGAIILPLDWLAGLLFLVTAPLIPLFMALVGWGAQVATTRQARALSQLNGRFADRLRGLLTLKLFGRAEAETSGIVAASDELRRRTLRVLRIAFLSSAVLEFFAALGVAGIALYVGLTYIGYLQLRLEPLSLQLGLFLLLMAPEVYNPLRLLAAHYHDRASAKAAIGEIEAQLGALPAAIAPLSDAPPMPGVAAIAVALTDFTIRTPDRSRAILANTALHVAPGEHVAILGPSGIGKSTLIEAMARLRPHEGSASLDHIELADWAEGDLRGRVTLLGQKPRIIHASMAENIALARPGATPAEITRAAELAHVLPFADALPDGLDTLLGEDGVGLSGGQAQRVALARIFLRDAGLILLDEPTAHLDGELEQAVLDNLLRYAEGRTLIVATHSLDVAARMGKAYRIAGGALLATPLPAAGKRSVA</sequence>
<comment type="caution">
    <text evidence="11">The sequence shown here is derived from an EMBL/GenBank/DDBJ whole genome shotgun (WGS) entry which is preliminary data.</text>
</comment>
<proteinExistence type="inferred from homology"/>
<dbReference type="InterPro" id="IPR003439">
    <property type="entry name" value="ABC_transporter-like_ATP-bd"/>
</dbReference>
<evidence type="ECO:0000313" key="12">
    <source>
        <dbReference type="Proteomes" id="UP001161406"/>
    </source>
</evidence>
<feature type="domain" description="ABC transporter" evidence="9">
    <location>
        <begin position="376"/>
        <end position="601"/>
    </location>
</feature>
<dbReference type="Proteomes" id="UP001161406">
    <property type="component" value="Unassembled WGS sequence"/>
</dbReference>
<evidence type="ECO:0000259" key="9">
    <source>
        <dbReference type="PROSITE" id="PS50893"/>
    </source>
</evidence>
<comment type="similarity">
    <text evidence="2">Belongs to the ABC transporter superfamily.</text>
</comment>
<evidence type="ECO:0000256" key="3">
    <source>
        <dbReference type="ARBA" id="ARBA00022692"/>
    </source>
</evidence>
<dbReference type="InterPro" id="IPR011527">
    <property type="entry name" value="ABC1_TM_dom"/>
</dbReference>
<dbReference type="Pfam" id="PF00664">
    <property type="entry name" value="ABC_membrane"/>
    <property type="match status" value="1"/>
</dbReference>
<feature type="domain" description="ABC transmembrane type-1" evidence="10">
    <location>
        <begin position="52"/>
        <end position="340"/>
    </location>
</feature>
<dbReference type="SMART" id="SM00382">
    <property type="entry name" value="AAA"/>
    <property type="match status" value="1"/>
</dbReference>
<dbReference type="PANTHER" id="PTHR24221">
    <property type="entry name" value="ATP-BINDING CASSETTE SUB-FAMILY B"/>
    <property type="match status" value="1"/>
</dbReference>
<dbReference type="NCBIfam" id="TIGR02857">
    <property type="entry name" value="CydD"/>
    <property type="match status" value="1"/>
</dbReference>
<evidence type="ECO:0000256" key="5">
    <source>
        <dbReference type="ARBA" id="ARBA00022840"/>
    </source>
</evidence>
<reference evidence="11" key="1">
    <citation type="journal article" date="2014" name="Int. J. Syst. Evol. Microbiol.">
        <title>Complete genome of a new Firmicutes species belonging to the dominant human colonic microbiota ('Ruminococcus bicirculans') reveals two chromosomes and a selective capacity to utilize plant glucans.</title>
        <authorList>
            <consortium name="NISC Comparative Sequencing Program"/>
            <person name="Wegmann U."/>
            <person name="Louis P."/>
            <person name="Goesmann A."/>
            <person name="Henrissat B."/>
            <person name="Duncan S.H."/>
            <person name="Flint H.J."/>
        </authorList>
    </citation>
    <scope>NUCLEOTIDE SEQUENCE</scope>
    <source>
        <strain evidence="11">NBRC 103855</strain>
    </source>
</reference>
<dbReference type="PROSITE" id="PS50893">
    <property type="entry name" value="ABC_TRANSPORTER_2"/>
    <property type="match status" value="1"/>
</dbReference>
<evidence type="ECO:0000256" key="7">
    <source>
        <dbReference type="ARBA" id="ARBA00023136"/>
    </source>
</evidence>
<dbReference type="InterPro" id="IPR036640">
    <property type="entry name" value="ABC1_TM_sf"/>
</dbReference>
<evidence type="ECO:0000256" key="2">
    <source>
        <dbReference type="ARBA" id="ARBA00005417"/>
    </source>
</evidence>
<feature type="transmembrane region" description="Helical" evidence="8">
    <location>
        <begin position="271"/>
        <end position="301"/>
    </location>
</feature>
<name>A0ABQ5UFD3_9HYPH</name>
<dbReference type="InterPro" id="IPR017871">
    <property type="entry name" value="ABC_transporter-like_CS"/>
</dbReference>
<accession>A0ABQ5UFD3</accession>
<evidence type="ECO:0000256" key="1">
    <source>
        <dbReference type="ARBA" id="ARBA00004651"/>
    </source>
</evidence>
<evidence type="ECO:0000256" key="4">
    <source>
        <dbReference type="ARBA" id="ARBA00022741"/>
    </source>
</evidence>
<keyword evidence="5" id="KW-0067">ATP-binding</keyword>
<dbReference type="EMBL" id="BSNG01000001">
    <property type="protein sequence ID" value="GLQ10363.1"/>
    <property type="molecule type" value="Genomic_DNA"/>
</dbReference>
<keyword evidence="6 8" id="KW-1133">Transmembrane helix</keyword>
<dbReference type="CDD" id="cd18584">
    <property type="entry name" value="ABC_6TM_AarD_CydD"/>
    <property type="match status" value="1"/>
</dbReference>
<feature type="transmembrane region" description="Helical" evidence="8">
    <location>
        <begin position="84"/>
        <end position="105"/>
    </location>
</feature>
<evidence type="ECO:0000256" key="6">
    <source>
        <dbReference type="ARBA" id="ARBA00022989"/>
    </source>
</evidence>
<comment type="subcellular location">
    <subcellularLocation>
        <location evidence="1">Cell membrane</location>
        <topology evidence="1">Multi-pass membrane protein</topology>
    </subcellularLocation>
</comment>
<keyword evidence="7 8" id="KW-0472">Membrane</keyword>
<evidence type="ECO:0000313" key="11">
    <source>
        <dbReference type="EMBL" id="GLQ10363.1"/>
    </source>
</evidence>
<evidence type="ECO:0000256" key="8">
    <source>
        <dbReference type="SAM" id="Phobius"/>
    </source>
</evidence>
<dbReference type="Gene3D" id="3.40.50.300">
    <property type="entry name" value="P-loop containing nucleotide triphosphate hydrolases"/>
    <property type="match status" value="1"/>
</dbReference>
<dbReference type="PROSITE" id="PS00211">
    <property type="entry name" value="ABC_TRANSPORTER_1"/>
    <property type="match status" value="1"/>
</dbReference>
<feature type="transmembrane region" description="Helical" evidence="8">
    <location>
        <begin position="166"/>
        <end position="187"/>
    </location>
</feature>
<keyword evidence="3 8" id="KW-0812">Transmembrane</keyword>
<dbReference type="PROSITE" id="PS50929">
    <property type="entry name" value="ABC_TM1F"/>
    <property type="match status" value="1"/>
</dbReference>
<dbReference type="InterPro" id="IPR014216">
    <property type="entry name" value="ABC_transptr_CydD"/>
</dbReference>
<gene>
    <name evidence="11" type="ORF">GCM10007913_22950</name>
</gene>
<keyword evidence="12" id="KW-1185">Reference proteome</keyword>
<dbReference type="Gene3D" id="1.20.1560.10">
    <property type="entry name" value="ABC transporter type 1, transmembrane domain"/>
    <property type="match status" value="1"/>
</dbReference>
<dbReference type="InterPro" id="IPR039421">
    <property type="entry name" value="Type_1_exporter"/>
</dbReference>
<dbReference type="InterPro" id="IPR003593">
    <property type="entry name" value="AAA+_ATPase"/>
</dbReference>
<dbReference type="InterPro" id="IPR027417">
    <property type="entry name" value="P-loop_NTPase"/>
</dbReference>
<protein>
    <submittedName>
        <fullName evidence="11">Thiol reductant ABC exporter subunit CydD</fullName>
    </submittedName>
</protein>
<reference evidence="11" key="2">
    <citation type="submission" date="2023-01" db="EMBL/GenBank/DDBJ databases">
        <title>Draft genome sequence of Devosia yakushimensis strain NBRC 103855.</title>
        <authorList>
            <person name="Sun Q."/>
            <person name="Mori K."/>
        </authorList>
    </citation>
    <scope>NUCLEOTIDE SEQUENCE</scope>
    <source>
        <strain evidence="11">NBRC 103855</strain>
    </source>
</reference>
<dbReference type="PANTHER" id="PTHR24221:SF261">
    <property type="entry name" value="GLUTATHIONE_L-CYSTEINE TRANSPORT SYSTEM ATP-BINDING_PERMEASE PROTEIN CYDD"/>
    <property type="match status" value="1"/>
</dbReference>
<feature type="transmembrane region" description="Helical" evidence="8">
    <location>
        <begin position="193"/>
        <end position="213"/>
    </location>
</feature>
<evidence type="ECO:0000259" key="10">
    <source>
        <dbReference type="PROSITE" id="PS50929"/>
    </source>
</evidence>
<feature type="transmembrane region" description="Helical" evidence="8">
    <location>
        <begin position="49"/>
        <end position="72"/>
    </location>
</feature>
<dbReference type="SUPFAM" id="SSF52540">
    <property type="entry name" value="P-loop containing nucleoside triphosphate hydrolases"/>
    <property type="match status" value="1"/>
</dbReference>
<dbReference type="SUPFAM" id="SSF90123">
    <property type="entry name" value="ABC transporter transmembrane region"/>
    <property type="match status" value="1"/>
</dbReference>
<dbReference type="Pfam" id="PF00005">
    <property type="entry name" value="ABC_tran"/>
    <property type="match status" value="1"/>
</dbReference>
<organism evidence="11 12">
    <name type="scientific">Devosia yakushimensis</name>
    <dbReference type="NCBI Taxonomy" id="470028"/>
    <lineage>
        <taxon>Bacteria</taxon>
        <taxon>Pseudomonadati</taxon>
        <taxon>Pseudomonadota</taxon>
        <taxon>Alphaproteobacteria</taxon>
        <taxon>Hyphomicrobiales</taxon>
        <taxon>Devosiaceae</taxon>
        <taxon>Devosia</taxon>
    </lineage>
</organism>